<feature type="compositionally biased region" description="Basic and acidic residues" evidence="4">
    <location>
        <begin position="160"/>
        <end position="169"/>
    </location>
</feature>
<dbReference type="GO" id="GO:0061061">
    <property type="term" value="P:muscle structure development"/>
    <property type="evidence" value="ECO:0007669"/>
    <property type="project" value="TreeGrafter"/>
</dbReference>
<dbReference type="GO" id="GO:0031941">
    <property type="term" value="C:filamentous actin"/>
    <property type="evidence" value="ECO:0007669"/>
    <property type="project" value="TreeGrafter"/>
</dbReference>
<evidence type="ECO:0000313" key="6">
    <source>
        <dbReference type="EMBL" id="CAD5119402.1"/>
    </source>
</evidence>
<dbReference type="PROSITE" id="PS50106">
    <property type="entry name" value="PDZ"/>
    <property type="match status" value="1"/>
</dbReference>
<accession>A0A7I8VSX9</accession>
<dbReference type="SMART" id="SM00228">
    <property type="entry name" value="PDZ"/>
    <property type="match status" value="1"/>
</dbReference>
<dbReference type="AlphaFoldDB" id="A0A7I8VSX9"/>
<dbReference type="OrthoDB" id="44841at2759"/>
<dbReference type="Pfam" id="PF00595">
    <property type="entry name" value="PDZ"/>
    <property type="match status" value="1"/>
</dbReference>
<comment type="subcellular location">
    <subcellularLocation>
        <location evidence="1">Cytoplasm</location>
    </subcellularLocation>
</comment>
<dbReference type="SUPFAM" id="SSF50156">
    <property type="entry name" value="PDZ domain-like"/>
    <property type="match status" value="1"/>
</dbReference>
<dbReference type="GO" id="GO:0051371">
    <property type="term" value="F:muscle alpha-actinin binding"/>
    <property type="evidence" value="ECO:0007669"/>
    <property type="project" value="TreeGrafter"/>
</dbReference>
<dbReference type="GO" id="GO:0005737">
    <property type="term" value="C:cytoplasm"/>
    <property type="evidence" value="ECO:0007669"/>
    <property type="project" value="UniProtKB-SubCell"/>
</dbReference>
<dbReference type="GO" id="GO:0030036">
    <property type="term" value="P:actin cytoskeleton organization"/>
    <property type="evidence" value="ECO:0007669"/>
    <property type="project" value="TreeGrafter"/>
</dbReference>
<keyword evidence="3" id="KW-0479">Metal-binding</keyword>
<gene>
    <name evidence="6" type="ORF">DGYR_LOCUS7651</name>
</gene>
<feature type="domain" description="PDZ" evidence="5">
    <location>
        <begin position="8"/>
        <end position="91"/>
    </location>
</feature>
<evidence type="ECO:0000256" key="1">
    <source>
        <dbReference type="ARBA" id="ARBA00004496"/>
    </source>
</evidence>
<keyword evidence="2" id="KW-0963">Cytoplasm</keyword>
<evidence type="ECO:0000256" key="2">
    <source>
        <dbReference type="ARBA" id="ARBA00022490"/>
    </source>
</evidence>
<dbReference type="InterPro" id="IPR001478">
    <property type="entry name" value="PDZ"/>
</dbReference>
<dbReference type="PANTHER" id="PTHR24214">
    <property type="entry name" value="PDZ AND LIM DOMAIN PROTEIN ZASP"/>
    <property type="match status" value="1"/>
</dbReference>
<proteinExistence type="predicted"/>
<evidence type="ECO:0000313" key="7">
    <source>
        <dbReference type="Proteomes" id="UP000549394"/>
    </source>
</evidence>
<dbReference type="GO" id="GO:0001725">
    <property type="term" value="C:stress fiber"/>
    <property type="evidence" value="ECO:0007669"/>
    <property type="project" value="TreeGrafter"/>
</dbReference>
<organism evidence="6 7">
    <name type="scientific">Dimorphilus gyrociliatus</name>
    <dbReference type="NCBI Taxonomy" id="2664684"/>
    <lineage>
        <taxon>Eukaryota</taxon>
        <taxon>Metazoa</taxon>
        <taxon>Spiralia</taxon>
        <taxon>Lophotrochozoa</taxon>
        <taxon>Annelida</taxon>
        <taxon>Polychaeta</taxon>
        <taxon>Polychaeta incertae sedis</taxon>
        <taxon>Dinophilidae</taxon>
        <taxon>Dimorphilus</taxon>
    </lineage>
</organism>
<dbReference type="Proteomes" id="UP000549394">
    <property type="component" value="Unassembled WGS sequence"/>
</dbReference>
<name>A0A7I8VSX9_9ANNE</name>
<dbReference type="InterPro" id="IPR050604">
    <property type="entry name" value="PDZ-LIM_domain"/>
</dbReference>
<sequence length="186" mass="20496">MASGQVIQVRLRRNDTSQVWGFRMKGGAENGMPLFIEHVAPNGRGGKAGLSAGDVILSICNVPAQHMTHMQAKQEMLRAGNELDFVVAKGAMSQAGSAAAQAQEPEQRVEIVEESHIKLGGPTFKNIKPKTYQILEEEMQSGRMVRKSPPVEGQRPASIFDRKKEERSDYLNAKGKSIQRAFGERH</sequence>
<dbReference type="PANTHER" id="PTHR24214:SF38">
    <property type="entry name" value="PDZ AND LIM DOMAIN PROTEIN ZASP-RELATED"/>
    <property type="match status" value="1"/>
</dbReference>
<comment type="caution">
    <text evidence="6">The sequence shown here is derived from an EMBL/GenBank/DDBJ whole genome shotgun (WGS) entry which is preliminary data.</text>
</comment>
<evidence type="ECO:0000256" key="3">
    <source>
        <dbReference type="ARBA" id="ARBA00023038"/>
    </source>
</evidence>
<protein>
    <submittedName>
        <fullName evidence="6">DgyrCDS8018</fullName>
    </submittedName>
</protein>
<evidence type="ECO:0000259" key="5">
    <source>
        <dbReference type="PROSITE" id="PS50106"/>
    </source>
</evidence>
<feature type="region of interest" description="Disordered" evidence="4">
    <location>
        <begin position="141"/>
        <end position="186"/>
    </location>
</feature>
<dbReference type="Gene3D" id="2.30.42.10">
    <property type="match status" value="1"/>
</dbReference>
<evidence type="ECO:0000256" key="4">
    <source>
        <dbReference type="SAM" id="MobiDB-lite"/>
    </source>
</evidence>
<dbReference type="InterPro" id="IPR036034">
    <property type="entry name" value="PDZ_sf"/>
</dbReference>
<dbReference type="GO" id="GO:0005912">
    <property type="term" value="C:adherens junction"/>
    <property type="evidence" value="ECO:0007669"/>
    <property type="project" value="TreeGrafter"/>
</dbReference>
<keyword evidence="3" id="KW-0862">Zinc</keyword>
<dbReference type="GO" id="GO:0003779">
    <property type="term" value="F:actin binding"/>
    <property type="evidence" value="ECO:0007669"/>
    <property type="project" value="TreeGrafter"/>
</dbReference>
<dbReference type="EMBL" id="CAJFCJ010000010">
    <property type="protein sequence ID" value="CAD5119402.1"/>
    <property type="molecule type" value="Genomic_DNA"/>
</dbReference>
<reference evidence="6 7" key="1">
    <citation type="submission" date="2020-08" db="EMBL/GenBank/DDBJ databases">
        <authorList>
            <person name="Hejnol A."/>
        </authorList>
    </citation>
    <scope>NUCLEOTIDE SEQUENCE [LARGE SCALE GENOMIC DNA]</scope>
</reference>
<keyword evidence="3" id="KW-0440">LIM domain</keyword>
<dbReference type="CDD" id="cd23068">
    <property type="entry name" value="PDZ_ZASP52-like"/>
    <property type="match status" value="1"/>
</dbReference>
<keyword evidence="7" id="KW-1185">Reference proteome</keyword>